<evidence type="ECO:0000313" key="4">
    <source>
        <dbReference type="Proteomes" id="UP000738349"/>
    </source>
</evidence>
<comment type="caution">
    <text evidence="3">The sequence shown here is derived from an EMBL/GenBank/DDBJ whole genome shotgun (WGS) entry which is preliminary data.</text>
</comment>
<reference evidence="3" key="1">
    <citation type="journal article" date="2021" name="Nat. Commun.">
        <title>Genetic determinants of endophytism in the Arabidopsis root mycobiome.</title>
        <authorList>
            <person name="Mesny F."/>
            <person name="Miyauchi S."/>
            <person name="Thiergart T."/>
            <person name="Pickel B."/>
            <person name="Atanasova L."/>
            <person name="Karlsson M."/>
            <person name="Huettel B."/>
            <person name="Barry K.W."/>
            <person name="Haridas S."/>
            <person name="Chen C."/>
            <person name="Bauer D."/>
            <person name="Andreopoulos W."/>
            <person name="Pangilinan J."/>
            <person name="LaButti K."/>
            <person name="Riley R."/>
            <person name="Lipzen A."/>
            <person name="Clum A."/>
            <person name="Drula E."/>
            <person name="Henrissat B."/>
            <person name="Kohler A."/>
            <person name="Grigoriev I.V."/>
            <person name="Martin F.M."/>
            <person name="Hacquard S."/>
        </authorList>
    </citation>
    <scope>NUCLEOTIDE SEQUENCE</scope>
    <source>
        <strain evidence="3">MPI-CAGE-AT-0147</strain>
    </source>
</reference>
<keyword evidence="2" id="KW-0812">Transmembrane</keyword>
<keyword evidence="2" id="KW-0472">Membrane</keyword>
<dbReference type="EMBL" id="JAGMUV010000011">
    <property type="protein sequence ID" value="KAH7140908.1"/>
    <property type="molecule type" value="Genomic_DNA"/>
</dbReference>
<dbReference type="CDD" id="cd22997">
    <property type="entry name" value="GT_LH"/>
    <property type="match status" value="1"/>
</dbReference>
<sequence length="666" mass="76476">MESVREFVLGVTQTWHTSSYIPLHNMPVEPSEKALNGFGHIPRRLLRVSNRPLMLLIVSIISIPALLTFMVVNGGDYISDLTDDVVALGSAVRITPAHLEIPNMPVPDSDSHVPGSTITAAILKAADKMRHGHVDDESEEEAKPKGYYRPQIPQIHKQPVLDESGRKAEEAMNYFREEESRFMADISEPPPGNHRLVILLPADDSGSAVCKVIFSGMALGYPSPVILNWRKDTGKTEGKAIGGSHLAKITGALEYLETVTHPDTHEGDRLRDNDLVVLVDAYDVWWQLPPDVLIKRYHETNRLANERLAKEWGGFGRMPMKQTIVTAVQKRCWPTPEMPGNRHCDELPESTARKDLYGENTDIEPEYSPRETNKHHDTRPKYFNSGTIMGPVGDMKRYVRRVKERMEQLLVNHPALWSDQAVFADVFGEQEVWRTWIRSQRRAFPYDEATKMMHERFEYSIGLDYSQQLFVPTVFEEEDGEMVELNNETRIAERSAQLGIEPVRLRGVPEDLRDAEMPLKKVIIEEDHEALDWGEMPLYADFFSEAVPVAVHHNAHEGGLKERRVWWWDRTWYFPYLRDLVQDFLEPPARMKPLAKVPTGSQGKQAVYWPLSSDRTKRKPRRFAPEAREEGFPEMEFEMLCRDRDEDETSEQRWFDEVFRDGLGGL</sequence>
<dbReference type="PANTHER" id="PTHR36587">
    <property type="entry name" value="EXPRESSION SITE-ASSOCIATED GENE 3 (ESAG3)-LIKE PROTEIN"/>
    <property type="match status" value="1"/>
</dbReference>
<evidence type="ECO:0000256" key="1">
    <source>
        <dbReference type="SAM" id="MobiDB-lite"/>
    </source>
</evidence>
<evidence type="ECO:0000313" key="3">
    <source>
        <dbReference type="EMBL" id="KAH7140908.1"/>
    </source>
</evidence>
<feature type="region of interest" description="Disordered" evidence="1">
    <location>
        <begin position="356"/>
        <end position="386"/>
    </location>
</feature>
<dbReference type="Proteomes" id="UP000738349">
    <property type="component" value="Unassembled WGS sequence"/>
</dbReference>
<proteinExistence type="predicted"/>
<gene>
    <name evidence="3" type="ORF">EDB81DRAFT_870175</name>
</gene>
<keyword evidence="2" id="KW-1133">Transmembrane helix</keyword>
<name>A0A9P9ENK3_9HYPO</name>
<accession>A0A9P9ENK3</accession>
<organism evidence="3 4">
    <name type="scientific">Dactylonectria macrodidyma</name>
    <dbReference type="NCBI Taxonomy" id="307937"/>
    <lineage>
        <taxon>Eukaryota</taxon>
        <taxon>Fungi</taxon>
        <taxon>Dikarya</taxon>
        <taxon>Ascomycota</taxon>
        <taxon>Pezizomycotina</taxon>
        <taxon>Sordariomycetes</taxon>
        <taxon>Hypocreomycetidae</taxon>
        <taxon>Hypocreales</taxon>
        <taxon>Nectriaceae</taxon>
        <taxon>Dactylonectria</taxon>
    </lineage>
</organism>
<dbReference type="OrthoDB" id="422736at2759"/>
<protein>
    <submittedName>
        <fullName evidence="3">Uncharacterized protein</fullName>
    </submittedName>
</protein>
<keyword evidence="4" id="KW-1185">Reference proteome</keyword>
<dbReference type="PANTHER" id="PTHR36587:SF2">
    <property type="entry name" value="EXPRESSION SITE-ASSOCIATED GENE 3 (ESAG3)-LIKE PROTEIN"/>
    <property type="match status" value="1"/>
</dbReference>
<dbReference type="AlphaFoldDB" id="A0A9P9ENK3"/>
<feature type="transmembrane region" description="Helical" evidence="2">
    <location>
        <begin position="53"/>
        <end position="72"/>
    </location>
</feature>
<evidence type="ECO:0000256" key="2">
    <source>
        <dbReference type="SAM" id="Phobius"/>
    </source>
</evidence>